<feature type="non-terminal residue" evidence="2">
    <location>
        <position position="549"/>
    </location>
</feature>
<dbReference type="AlphaFoldDB" id="A0AAU9WJ86"/>
<dbReference type="SUPFAM" id="SSF101898">
    <property type="entry name" value="NHL repeat"/>
    <property type="match status" value="1"/>
</dbReference>
<keyword evidence="3" id="KW-1185">Reference proteome</keyword>
<organism evidence="2 3">
    <name type="scientific">Pocillopora meandrina</name>
    <dbReference type="NCBI Taxonomy" id="46732"/>
    <lineage>
        <taxon>Eukaryota</taxon>
        <taxon>Metazoa</taxon>
        <taxon>Cnidaria</taxon>
        <taxon>Anthozoa</taxon>
        <taxon>Hexacorallia</taxon>
        <taxon>Scleractinia</taxon>
        <taxon>Astrocoeniina</taxon>
        <taxon>Pocilloporidae</taxon>
        <taxon>Pocillopora</taxon>
    </lineage>
</organism>
<dbReference type="PANTHER" id="PTHR24104">
    <property type="entry name" value="E3 UBIQUITIN-PROTEIN LIGASE NHLRC1-RELATED"/>
    <property type="match status" value="1"/>
</dbReference>
<evidence type="ECO:0000256" key="1">
    <source>
        <dbReference type="SAM" id="MobiDB-lite"/>
    </source>
</evidence>
<name>A0AAU9WJ86_9CNID</name>
<dbReference type="GO" id="GO:0061630">
    <property type="term" value="F:ubiquitin protein ligase activity"/>
    <property type="evidence" value="ECO:0007669"/>
    <property type="project" value="TreeGrafter"/>
</dbReference>
<dbReference type="GO" id="GO:0000209">
    <property type="term" value="P:protein polyubiquitination"/>
    <property type="evidence" value="ECO:0007669"/>
    <property type="project" value="TreeGrafter"/>
</dbReference>
<evidence type="ECO:0000313" key="2">
    <source>
        <dbReference type="EMBL" id="CAH3116084.1"/>
    </source>
</evidence>
<sequence length="549" mass="61857">MASIVISVFEIAVGLLGANIKGKAAEMLRDGDVTDEECRDLVMTEINDIKSMLKGVSRKDLRASISYFKEGIGYLYQFFDEARIHREYNAETAHAVSNEALLLTEEMTKLDLKGLDDSTNQDLSSAKERFKLAREKATEAFANEALNISDRLLATRYRIMATILETVDNPKRALVPCKVCIEELNCLPAVQNNFGVQVTRGIKSVKGWFRKKERGTLISSVCSMNRVLYDVSRIVLGRCPLEKAWPTVDTGGSAVDPLRDERIINALRNQGIEDFCVKWSFGKDELKWVSGIATNSSGQFILTEHASANIKVFDSHGKLKKRISLPDKAIPLDVATDFNDDIYVLVVILSSDEVNSNTSRCSGNEPKFPPSRGSKTESQKCVEIEAIDEGTLWVYKYTETDVYQQPSGKGGWDSKLSVDERGNMIVLRIGNGMSMERALEKYDIKWRLVRRFREETAMKNLRDITSVNDGQVMALDKAGRLIHIFSENGEHLREFKLQTIYEPDIITFHRKSGHVVVAGVREENECLVVEIYTKTGKFIQSFQIYEKGI</sequence>
<dbReference type="EMBL" id="CALNXJ010000015">
    <property type="protein sequence ID" value="CAH3116084.1"/>
    <property type="molecule type" value="Genomic_DNA"/>
</dbReference>
<dbReference type="Proteomes" id="UP001159428">
    <property type="component" value="Unassembled WGS sequence"/>
</dbReference>
<dbReference type="Gene3D" id="2.120.10.30">
    <property type="entry name" value="TolB, C-terminal domain"/>
    <property type="match status" value="1"/>
</dbReference>
<comment type="caution">
    <text evidence="2">The sequence shown here is derived from an EMBL/GenBank/DDBJ whole genome shotgun (WGS) entry which is preliminary data.</text>
</comment>
<gene>
    <name evidence="2" type="ORF">PMEA_00006922</name>
</gene>
<dbReference type="GO" id="GO:0008270">
    <property type="term" value="F:zinc ion binding"/>
    <property type="evidence" value="ECO:0007669"/>
    <property type="project" value="UniProtKB-KW"/>
</dbReference>
<feature type="region of interest" description="Disordered" evidence="1">
    <location>
        <begin position="356"/>
        <end position="375"/>
    </location>
</feature>
<dbReference type="InterPro" id="IPR050952">
    <property type="entry name" value="TRIM-NHL_E3_ligases"/>
</dbReference>
<evidence type="ECO:0000313" key="3">
    <source>
        <dbReference type="Proteomes" id="UP001159428"/>
    </source>
</evidence>
<dbReference type="InterPro" id="IPR011042">
    <property type="entry name" value="6-blade_b-propeller_TolB-like"/>
</dbReference>
<accession>A0AAU9WJ86</accession>
<protein>
    <submittedName>
        <fullName evidence="2">Uncharacterized protein</fullName>
    </submittedName>
</protein>
<reference evidence="2 3" key="1">
    <citation type="submission" date="2022-05" db="EMBL/GenBank/DDBJ databases">
        <authorList>
            <consortium name="Genoscope - CEA"/>
            <person name="William W."/>
        </authorList>
    </citation>
    <scope>NUCLEOTIDE SEQUENCE [LARGE SCALE GENOMIC DNA]</scope>
</reference>
<proteinExistence type="predicted"/>
<dbReference type="GO" id="GO:0043161">
    <property type="term" value="P:proteasome-mediated ubiquitin-dependent protein catabolic process"/>
    <property type="evidence" value="ECO:0007669"/>
    <property type="project" value="TreeGrafter"/>
</dbReference>
<dbReference type="PANTHER" id="PTHR24104:SF25">
    <property type="entry name" value="PROTEIN LIN-41"/>
    <property type="match status" value="1"/>
</dbReference>